<reference evidence="2" key="1">
    <citation type="journal article" date="2015" name="PLoS Negl. Trop. Dis.">
        <title>Deep Sequencing Analysis of the Ixodes ricinus Haemocytome.</title>
        <authorList>
            <person name="Kotsyfakis M."/>
            <person name="Kopacek P."/>
            <person name="Franta Z."/>
            <person name="Pedra J.H."/>
            <person name="Ribeiro J.M."/>
        </authorList>
    </citation>
    <scope>NUCLEOTIDE SEQUENCE</scope>
</reference>
<name>A0A090XB72_IXORI</name>
<protein>
    <submittedName>
        <fullName evidence="2">Putative secreted protein</fullName>
    </submittedName>
</protein>
<feature type="chain" id="PRO_5001866881" evidence="1">
    <location>
        <begin position="25"/>
        <end position="193"/>
    </location>
</feature>
<dbReference type="AlphaFoldDB" id="A0A090XB72"/>
<dbReference type="InterPro" id="IPR012674">
    <property type="entry name" value="Calycin"/>
</dbReference>
<sequence length="193" mass="20906">MQPVSTFVVVCSILAMHIPSPTESAEGATGKADQLFQFLEKLKENDALYTIKRTYKENLRHDTGTTIDCVKATKMDSNNTAAKLCTVVKSDGSTKQPFVATYEKMGKDTIRGEPGSHTINVQYVNENEKCFVVEMTDKTASGSKACDLLSTDLQSTSSTCNQQLENLCGSGSRIISTPTGCNDVSDPKCTTPQ</sequence>
<evidence type="ECO:0000256" key="1">
    <source>
        <dbReference type="SAM" id="SignalP"/>
    </source>
</evidence>
<proteinExistence type="evidence at transcript level"/>
<feature type="signal peptide" evidence="1">
    <location>
        <begin position="1"/>
        <end position="24"/>
    </location>
</feature>
<organism evidence="2">
    <name type="scientific">Ixodes ricinus</name>
    <name type="common">Common tick</name>
    <name type="synonym">Acarus ricinus</name>
    <dbReference type="NCBI Taxonomy" id="34613"/>
    <lineage>
        <taxon>Eukaryota</taxon>
        <taxon>Metazoa</taxon>
        <taxon>Ecdysozoa</taxon>
        <taxon>Arthropoda</taxon>
        <taxon>Chelicerata</taxon>
        <taxon>Arachnida</taxon>
        <taxon>Acari</taxon>
        <taxon>Parasitiformes</taxon>
        <taxon>Ixodida</taxon>
        <taxon>Ixodoidea</taxon>
        <taxon>Ixodidae</taxon>
        <taxon>Ixodinae</taxon>
        <taxon>Ixodes</taxon>
    </lineage>
</organism>
<evidence type="ECO:0000313" key="2">
    <source>
        <dbReference type="EMBL" id="JAC93419.1"/>
    </source>
</evidence>
<keyword evidence="1" id="KW-0732">Signal</keyword>
<dbReference type="SUPFAM" id="SSF50814">
    <property type="entry name" value="Lipocalins"/>
    <property type="match status" value="1"/>
</dbReference>
<accession>A0A090XB72</accession>
<dbReference type="EMBL" id="GBIH01001291">
    <property type="protein sequence ID" value="JAC93419.1"/>
    <property type="molecule type" value="mRNA"/>
</dbReference>
<dbReference type="Gene3D" id="2.40.128.20">
    <property type="match status" value="1"/>
</dbReference>